<accession>A0A7U4LFY5</accession>
<dbReference type="RefSeq" id="WP_044332888.1">
    <property type="nucleotide sequence ID" value="NZ_CP010836.1"/>
</dbReference>
<dbReference type="Proteomes" id="UP000032300">
    <property type="component" value="Chromosome"/>
</dbReference>
<evidence type="ECO:0000313" key="2">
    <source>
        <dbReference type="Proteomes" id="UP000032300"/>
    </source>
</evidence>
<organism evidence="1 2">
    <name type="scientific">Sphingomonas hengshuiensis</name>
    <dbReference type="NCBI Taxonomy" id="1609977"/>
    <lineage>
        <taxon>Bacteria</taxon>
        <taxon>Pseudomonadati</taxon>
        <taxon>Pseudomonadota</taxon>
        <taxon>Alphaproteobacteria</taxon>
        <taxon>Sphingomonadales</taxon>
        <taxon>Sphingomonadaceae</taxon>
        <taxon>Sphingomonas</taxon>
    </lineage>
</organism>
<dbReference type="KEGG" id="sphi:TS85_13785"/>
<proteinExistence type="predicted"/>
<gene>
    <name evidence="1" type="ORF">TS85_13785</name>
</gene>
<evidence type="ECO:0000313" key="1">
    <source>
        <dbReference type="EMBL" id="AJP72614.1"/>
    </source>
</evidence>
<dbReference type="EMBL" id="CP010836">
    <property type="protein sequence ID" value="AJP72614.1"/>
    <property type="molecule type" value="Genomic_DNA"/>
</dbReference>
<dbReference type="AlphaFoldDB" id="A0A7U4LFY5"/>
<sequence>MRALEAQDFKVFGLHRGRVADMDAGDLARIKAVWLSLGLIASIEHGDRILDAISELAAAGSAI</sequence>
<reference evidence="1 2" key="2">
    <citation type="submission" date="2015-02" db="EMBL/GenBank/DDBJ databases">
        <title>The complete genome of Sphingomonas hengshuiensis sp. WHSC-8 isolated from soil of Hengshui Lake.</title>
        <authorList>
            <person name="Wei S."/>
            <person name="Guo J."/>
            <person name="Su C."/>
            <person name="Wu R."/>
            <person name="Zhang Z."/>
            <person name="Liang K."/>
            <person name="Li H."/>
            <person name="Wang T."/>
            <person name="Liu H."/>
            <person name="Zhang C."/>
            <person name="Li Z."/>
            <person name="Wang Q."/>
            <person name="Meng J."/>
        </authorList>
    </citation>
    <scope>NUCLEOTIDE SEQUENCE [LARGE SCALE GENOMIC DNA]</scope>
    <source>
        <strain evidence="1 2">WHSC-8</strain>
    </source>
</reference>
<name>A0A7U4LFY5_9SPHN</name>
<keyword evidence="2" id="KW-1185">Reference proteome</keyword>
<reference evidence="1 2" key="1">
    <citation type="journal article" date="2015" name="Int. J. Syst. Evol. Microbiol.">
        <title>Sphingomonas hengshuiensis sp. nov., isolated from lake wetland.</title>
        <authorList>
            <person name="Wei S."/>
            <person name="Wang T."/>
            <person name="Liu H."/>
            <person name="Zhang C."/>
            <person name="Guo J."/>
            <person name="Wang Q."/>
            <person name="Liang K."/>
            <person name="Zhang Z."/>
        </authorList>
    </citation>
    <scope>NUCLEOTIDE SEQUENCE [LARGE SCALE GENOMIC DNA]</scope>
    <source>
        <strain evidence="1 2">WHSC-8</strain>
    </source>
</reference>
<protein>
    <submittedName>
        <fullName evidence="1">Uncharacterized protein</fullName>
    </submittedName>
</protein>